<sequence>MFLAPVARRVLIEAQQQITFRCLKPLKSTVRSPIYVAITGDSAPLDHRNSLMLKPPHILVFGQDDAEWKKRIENIIDPDLYLVYTMTVQELQSPAWIRNCRLLWLSQIQPEEWPEAMKANLENYFLTGGAIAGGDLALVNTDLLAKAVHVETDDDSALREYFEGLGILCDQTDKSISKTEGYLMTDKQVDSFFNGKLADEEFRISDDEPINDKFTPIRLGHPDRSKFNTEKYFQYLRTREIGRTILYTENVSTTMSTIRTIDSVHGAVAVATRQIRPVARGRNSWISPRGCAMYSVVLHLSQMDRIAQRMSFLQHLAALSIVRAIRSIYPYLEIAIKWPNDVYFKRDVKIAGILSTCTMKSTGEYYNYFGCGVNISNSKPLTCVNDLANSQELTVEQFIAVKLTQFERLLDLYEKDPSKVLEEYHANWLHTDEEVIVEAVNSRATIRCVDEDGFLLAEKPDGEMLRLQPDGNSFDAMKGLITIKQRRES</sequence>
<dbReference type="GeneID" id="111247532"/>
<reference evidence="2" key="1">
    <citation type="submission" date="2021-01" db="UniProtKB">
        <authorList>
            <consortium name="EnsemblMetazoa"/>
        </authorList>
    </citation>
    <scope>IDENTIFICATION</scope>
</reference>
<dbReference type="InterPro" id="IPR045864">
    <property type="entry name" value="aa-tRNA-synth_II/BPL/LPL"/>
</dbReference>
<feature type="domain" description="BPL/LPL catalytic" evidence="1">
    <location>
        <begin position="230"/>
        <end position="425"/>
    </location>
</feature>
<dbReference type="Pfam" id="PF03099">
    <property type="entry name" value="BPL_LplA_LipB"/>
    <property type="match status" value="1"/>
</dbReference>
<dbReference type="GO" id="GO:0005737">
    <property type="term" value="C:cytoplasm"/>
    <property type="evidence" value="ECO:0007669"/>
    <property type="project" value="TreeGrafter"/>
</dbReference>
<evidence type="ECO:0000313" key="2">
    <source>
        <dbReference type="EnsemblMetazoa" id="XP_022654296"/>
    </source>
</evidence>
<dbReference type="GO" id="GO:0004077">
    <property type="term" value="F:biotin--[biotin carboxyl-carrier protein] ligase activity"/>
    <property type="evidence" value="ECO:0007669"/>
    <property type="project" value="TreeGrafter"/>
</dbReference>
<evidence type="ECO:0000259" key="1">
    <source>
        <dbReference type="PROSITE" id="PS51733"/>
    </source>
</evidence>
<organism evidence="2 3">
    <name type="scientific">Varroa destructor</name>
    <name type="common">Honeybee mite</name>
    <dbReference type="NCBI Taxonomy" id="109461"/>
    <lineage>
        <taxon>Eukaryota</taxon>
        <taxon>Metazoa</taxon>
        <taxon>Ecdysozoa</taxon>
        <taxon>Arthropoda</taxon>
        <taxon>Chelicerata</taxon>
        <taxon>Arachnida</taxon>
        <taxon>Acari</taxon>
        <taxon>Parasitiformes</taxon>
        <taxon>Mesostigmata</taxon>
        <taxon>Gamasina</taxon>
        <taxon>Dermanyssoidea</taxon>
        <taxon>Varroidae</taxon>
        <taxon>Varroa</taxon>
    </lineage>
</organism>
<dbReference type="InterPro" id="IPR004143">
    <property type="entry name" value="BPL_LPL_catalytic"/>
</dbReference>
<dbReference type="EnsemblMetazoa" id="XM_022798561">
    <property type="protein sequence ID" value="XP_022654296"/>
    <property type="gene ID" value="LOC111247532"/>
</dbReference>
<dbReference type="InParanoid" id="A0A7M7JXU5"/>
<evidence type="ECO:0000313" key="3">
    <source>
        <dbReference type="Proteomes" id="UP000594260"/>
    </source>
</evidence>
<protein>
    <recommendedName>
        <fullName evidence="1">BPL/LPL catalytic domain-containing protein</fullName>
    </recommendedName>
</protein>
<name>A0A7M7JXU5_VARDE</name>
<dbReference type="OrthoDB" id="10250105at2759"/>
<dbReference type="RefSeq" id="XP_022654296.1">
    <property type="nucleotide sequence ID" value="XM_022798561.1"/>
</dbReference>
<dbReference type="Gene3D" id="3.30.930.10">
    <property type="entry name" value="Bira Bifunctional Protein, Domain 2"/>
    <property type="match status" value="1"/>
</dbReference>
<dbReference type="AlphaFoldDB" id="A0A7M7JXU5"/>
<dbReference type="PROSITE" id="PS51733">
    <property type="entry name" value="BPL_LPL_CATALYTIC"/>
    <property type="match status" value="1"/>
</dbReference>
<dbReference type="CTD" id="40659"/>
<dbReference type="PANTHER" id="PTHR12835">
    <property type="entry name" value="BIOTIN PROTEIN LIGASE"/>
    <property type="match status" value="1"/>
</dbReference>
<dbReference type="Proteomes" id="UP000594260">
    <property type="component" value="Unplaced"/>
</dbReference>
<dbReference type="SUPFAM" id="SSF55681">
    <property type="entry name" value="Class II aaRS and biotin synthetases"/>
    <property type="match status" value="1"/>
</dbReference>
<keyword evidence="3" id="KW-1185">Reference proteome</keyword>
<dbReference type="KEGG" id="vde:111247532"/>
<proteinExistence type="predicted"/>
<accession>A0A7M7JXU5</accession>
<dbReference type="PANTHER" id="PTHR12835:SF5">
    <property type="entry name" value="BIOTIN--PROTEIN LIGASE"/>
    <property type="match status" value="1"/>
</dbReference>